<protein>
    <submittedName>
        <fullName evidence="2">Putative ABC transport system substrate-binding protein</fullName>
    </submittedName>
</protein>
<accession>A0A370FM49</accession>
<evidence type="ECO:0000256" key="1">
    <source>
        <dbReference type="SAM" id="SignalP"/>
    </source>
</evidence>
<dbReference type="PANTHER" id="PTHR35271">
    <property type="entry name" value="ABC TRANSPORTER, SUBSTRATE-BINDING LIPOPROTEIN-RELATED"/>
    <property type="match status" value="1"/>
</dbReference>
<dbReference type="AlphaFoldDB" id="A0A370FM49"/>
<keyword evidence="3" id="KW-1185">Reference proteome</keyword>
<evidence type="ECO:0000313" key="3">
    <source>
        <dbReference type="Proteomes" id="UP000255265"/>
    </source>
</evidence>
<sequence>MPVCSPFRQRLRSALLGLALLASLGSAQAAGWTVLLADDAPGHAEFARELRVAQPSAELLRLPAGAAPEPAEAEDERTAANVGVRTRSLRPTAMPERLTVAVGAAAARAALDRGGSEPLLLAMLSRLDYEGLRPLPALRMPGRRIGVLLREPSFADQLALIDAVLPGRRRLGLVATAESEPMLRELQRAAAGGEWSLQVEQAPDALSLAGALRAVLPRSEALLVLPDAIGSSQAATLAVLHAGASAGVPVFGSNEGIVRSGALAAAVSTPALLARQAQAMGRRLAAAGGSTPVPVVESASPAVARVNPNVARSLGLALPAEQVLTERLAGQR</sequence>
<dbReference type="Pfam" id="PF04392">
    <property type="entry name" value="ABC_sub_bind"/>
    <property type="match status" value="1"/>
</dbReference>
<proteinExistence type="predicted"/>
<dbReference type="PANTHER" id="PTHR35271:SF1">
    <property type="entry name" value="ABC TRANSPORTER, SUBSTRATE-BINDING LIPOPROTEIN"/>
    <property type="match status" value="1"/>
</dbReference>
<dbReference type="RefSeq" id="WP_114801468.1">
    <property type="nucleotide sequence ID" value="NZ_QQAV01000001.1"/>
</dbReference>
<evidence type="ECO:0000313" key="2">
    <source>
        <dbReference type="EMBL" id="RDI28600.1"/>
    </source>
</evidence>
<dbReference type="Proteomes" id="UP000255265">
    <property type="component" value="Unassembled WGS sequence"/>
</dbReference>
<comment type="caution">
    <text evidence="2">The sequence shown here is derived from an EMBL/GenBank/DDBJ whole genome shotgun (WGS) entry which is preliminary data.</text>
</comment>
<feature type="chain" id="PRO_5016695867" evidence="1">
    <location>
        <begin position="30"/>
        <end position="332"/>
    </location>
</feature>
<dbReference type="Gene3D" id="3.40.50.2300">
    <property type="match status" value="1"/>
</dbReference>
<dbReference type="OrthoDB" id="8841791at2"/>
<name>A0A370FM49_9BURK</name>
<organism evidence="2 3">
    <name type="scientific">Pseudacidovorax intermedius</name>
    <dbReference type="NCBI Taxonomy" id="433924"/>
    <lineage>
        <taxon>Bacteria</taxon>
        <taxon>Pseudomonadati</taxon>
        <taxon>Pseudomonadota</taxon>
        <taxon>Betaproteobacteria</taxon>
        <taxon>Burkholderiales</taxon>
        <taxon>Comamonadaceae</taxon>
        <taxon>Pseudacidovorax</taxon>
    </lineage>
</organism>
<keyword evidence="1" id="KW-0732">Signal</keyword>
<dbReference type="InterPro" id="IPR007487">
    <property type="entry name" value="ABC_transpt-TYRBP-like"/>
</dbReference>
<gene>
    <name evidence="2" type="ORF">DFR41_101356</name>
</gene>
<dbReference type="EMBL" id="QQAV01000001">
    <property type="protein sequence ID" value="RDI28600.1"/>
    <property type="molecule type" value="Genomic_DNA"/>
</dbReference>
<reference evidence="2 3" key="1">
    <citation type="submission" date="2018-07" db="EMBL/GenBank/DDBJ databases">
        <title>Genomic Encyclopedia of Type Strains, Phase IV (KMG-IV): sequencing the most valuable type-strain genomes for metagenomic binning, comparative biology and taxonomic classification.</title>
        <authorList>
            <person name="Goeker M."/>
        </authorList>
    </citation>
    <scope>NUCLEOTIDE SEQUENCE [LARGE SCALE GENOMIC DNA]</scope>
    <source>
        <strain evidence="2 3">DSM 21352</strain>
    </source>
</reference>
<dbReference type="STRING" id="433924.NS331_23430"/>
<feature type="signal peptide" evidence="1">
    <location>
        <begin position="1"/>
        <end position="29"/>
    </location>
</feature>